<feature type="non-terminal residue" evidence="1">
    <location>
        <position position="1"/>
    </location>
</feature>
<comment type="caution">
    <text evidence="1">The sequence shown here is derived from an EMBL/GenBank/DDBJ whole genome shotgun (WGS) entry which is preliminary data.</text>
</comment>
<reference evidence="1 2" key="1">
    <citation type="submission" date="2024-02" db="EMBL/GenBank/DDBJ databases">
        <title>A draft genome for the cacao thread blight pathogen Marasmius crinis-equi.</title>
        <authorList>
            <person name="Cohen S.P."/>
            <person name="Baruah I.K."/>
            <person name="Amoako-Attah I."/>
            <person name="Bukari Y."/>
            <person name="Meinhardt L.W."/>
            <person name="Bailey B.A."/>
        </authorList>
    </citation>
    <scope>NUCLEOTIDE SEQUENCE [LARGE SCALE GENOMIC DNA]</scope>
    <source>
        <strain evidence="1 2">GH-76</strain>
    </source>
</reference>
<gene>
    <name evidence="1" type="ORF">V5O48_007778</name>
</gene>
<organism evidence="1 2">
    <name type="scientific">Marasmius crinis-equi</name>
    <dbReference type="NCBI Taxonomy" id="585013"/>
    <lineage>
        <taxon>Eukaryota</taxon>
        <taxon>Fungi</taxon>
        <taxon>Dikarya</taxon>
        <taxon>Basidiomycota</taxon>
        <taxon>Agaricomycotina</taxon>
        <taxon>Agaricomycetes</taxon>
        <taxon>Agaricomycetidae</taxon>
        <taxon>Agaricales</taxon>
        <taxon>Marasmiineae</taxon>
        <taxon>Marasmiaceae</taxon>
        <taxon>Marasmius</taxon>
    </lineage>
</organism>
<name>A0ABR3FG64_9AGAR</name>
<dbReference type="Proteomes" id="UP001465976">
    <property type="component" value="Unassembled WGS sequence"/>
</dbReference>
<evidence type="ECO:0000313" key="2">
    <source>
        <dbReference type="Proteomes" id="UP001465976"/>
    </source>
</evidence>
<keyword evidence="2" id="KW-1185">Reference proteome</keyword>
<sequence>IEGFVFEREAQLSSEPSKILELCQRAAASYLDAAKEFPEDDEWHVVYLNAAIKNMMEGGAPVGTILRAMQQLRLKIPKARKIWGSWMDLTKPRVFSRVLEYERKLRELLAKGIVNETHAMCTNFYAASVFGSDSLVVKFPAPQG</sequence>
<protein>
    <submittedName>
        <fullName evidence="1">Uncharacterized protein</fullName>
    </submittedName>
</protein>
<accession>A0ABR3FG64</accession>
<evidence type="ECO:0000313" key="1">
    <source>
        <dbReference type="EMBL" id="KAL0574169.1"/>
    </source>
</evidence>
<proteinExistence type="predicted"/>
<dbReference type="EMBL" id="JBAHYK010000422">
    <property type="protein sequence ID" value="KAL0574169.1"/>
    <property type="molecule type" value="Genomic_DNA"/>
</dbReference>